<dbReference type="InterPro" id="IPR023867">
    <property type="entry name" value="Sulphatase_maturase_rSAM"/>
</dbReference>
<name>A0A8J7FGN1_9GAMM</name>
<keyword evidence="5" id="KW-0411">Iron-sulfur</keyword>
<dbReference type="InterPro" id="IPR023886">
    <property type="entry name" value="QH-AmDH_gsu_maturation"/>
</dbReference>
<dbReference type="Pfam" id="PF04055">
    <property type="entry name" value="Radical_SAM"/>
    <property type="match status" value="1"/>
</dbReference>
<dbReference type="PANTHER" id="PTHR43273:SF8">
    <property type="entry name" value="RADICAL SAM DOMAIN PROTEIN"/>
    <property type="match status" value="1"/>
</dbReference>
<dbReference type="InterPro" id="IPR023885">
    <property type="entry name" value="4Fe4S-binding_SPASM_dom"/>
</dbReference>
<dbReference type="PANTHER" id="PTHR43273">
    <property type="entry name" value="ANAEROBIC SULFATASE-MATURATING ENZYME HOMOLOG ASLB-RELATED"/>
    <property type="match status" value="1"/>
</dbReference>
<evidence type="ECO:0000256" key="4">
    <source>
        <dbReference type="ARBA" id="ARBA00023004"/>
    </source>
</evidence>
<evidence type="ECO:0000256" key="2">
    <source>
        <dbReference type="ARBA" id="ARBA00022691"/>
    </source>
</evidence>
<dbReference type="AlphaFoldDB" id="A0A8J7FGN1"/>
<evidence type="ECO:0000259" key="6">
    <source>
        <dbReference type="PROSITE" id="PS51918"/>
    </source>
</evidence>
<dbReference type="NCBIfam" id="TIGR03906">
    <property type="entry name" value="quino_hemo_SAM"/>
    <property type="match status" value="1"/>
</dbReference>
<dbReference type="GO" id="GO:0051536">
    <property type="term" value="F:iron-sulfur cluster binding"/>
    <property type="evidence" value="ECO:0007669"/>
    <property type="project" value="UniProtKB-KW"/>
</dbReference>
<dbReference type="GO" id="GO:0016491">
    <property type="term" value="F:oxidoreductase activity"/>
    <property type="evidence" value="ECO:0007669"/>
    <property type="project" value="InterPro"/>
</dbReference>
<keyword evidence="4" id="KW-0408">Iron</keyword>
<dbReference type="Proteomes" id="UP000640333">
    <property type="component" value="Unassembled WGS sequence"/>
</dbReference>
<dbReference type="NCBIfam" id="TIGR04085">
    <property type="entry name" value="rSAM_more_4Fe4S"/>
    <property type="match status" value="1"/>
</dbReference>
<dbReference type="Gene3D" id="3.20.20.70">
    <property type="entry name" value="Aldolase class I"/>
    <property type="match status" value="1"/>
</dbReference>
<comment type="caution">
    <text evidence="7">The sequence shown here is derived from an EMBL/GenBank/DDBJ whole genome shotgun (WGS) entry which is preliminary data.</text>
</comment>
<dbReference type="PROSITE" id="PS51918">
    <property type="entry name" value="RADICAL_SAM"/>
    <property type="match status" value="1"/>
</dbReference>
<dbReference type="InterPro" id="IPR013785">
    <property type="entry name" value="Aldolase_TIM"/>
</dbReference>
<dbReference type="CDD" id="cd01335">
    <property type="entry name" value="Radical_SAM"/>
    <property type="match status" value="1"/>
</dbReference>
<dbReference type="GO" id="GO:0046872">
    <property type="term" value="F:metal ion binding"/>
    <property type="evidence" value="ECO:0007669"/>
    <property type="project" value="UniProtKB-KW"/>
</dbReference>
<comment type="cofactor">
    <cofactor evidence="1">
        <name>[4Fe-4S] cluster</name>
        <dbReference type="ChEBI" id="CHEBI:49883"/>
    </cofactor>
</comment>
<dbReference type="EMBL" id="JADEYS010000026">
    <property type="protein sequence ID" value="MBE9399384.1"/>
    <property type="molecule type" value="Genomic_DNA"/>
</dbReference>
<sequence>MGSLSLVKPNMHLVDVDTRKMMFHVPTSSLFELDGLSRELIDLFTEQERVTAQMIRDRFNGRYQPHDVMDTIEELKSLRVLSDGGVVQINHEPQKVKNFPLTTIVLNTNTGCNLSCTYCYKEDLTTPSEGDKMSYETAVQSVEMLLEESPNQRQYNIVFFGGEPLTNMPLIRKVVAYCEERFAALESEVSFTMTTNATMLNEELVDWFNEHRFGITVSMDGPKAMHDKNRITVGGQGTYDVVKKKVDMLLSRYTARPVGCRVTLTRGITDVEAIFDHLSGLGFAEVGFGPVTSGDITSFNLTSEEMVEVFAGMKRLGKEYLDAALEHRIMGYGNMHQLMTDLHEGNKKQLPCGAGVGLLAVDTQGGVNLCHRFTGSELPTFGDVDQGIDKTRLGEFVEQRLDRSNTGCETCRIRNICSGGCYHESYAKYGDAATPSYHYCDLLRDWVDFGVEAYSRIMLENPAFFDAYVSPRRSS</sequence>
<keyword evidence="2" id="KW-0949">S-adenosyl-L-methionine</keyword>
<dbReference type="RefSeq" id="WP_193955078.1">
    <property type="nucleotide sequence ID" value="NZ_JADEYS010000026.1"/>
</dbReference>
<evidence type="ECO:0000256" key="1">
    <source>
        <dbReference type="ARBA" id="ARBA00001966"/>
    </source>
</evidence>
<dbReference type="SFLD" id="SFLDG01067">
    <property type="entry name" value="SPASM/twitch_domain_containing"/>
    <property type="match status" value="1"/>
</dbReference>
<evidence type="ECO:0000256" key="3">
    <source>
        <dbReference type="ARBA" id="ARBA00022723"/>
    </source>
</evidence>
<keyword evidence="8" id="KW-1185">Reference proteome</keyword>
<dbReference type="InterPro" id="IPR007197">
    <property type="entry name" value="rSAM"/>
</dbReference>
<proteinExistence type="predicted"/>
<reference evidence="7" key="1">
    <citation type="submission" date="2020-10" db="EMBL/GenBank/DDBJ databases">
        <title>Bacterium isolated from coastal waters sediment.</title>
        <authorList>
            <person name="Chen R.-J."/>
            <person name="Lu D.-C."/>
            <person name="Zhu K.-L."/>
            <person name="Du Z.-J."/>
        </authorList>
    </citation>
    <scope>NUCLEOTIDE SEQUENCE</scope>
    <source>
        <strain evidence="7">N1Y112</strain>
    </source>
</reference>
<evidence type="ECO:0000313" key="8">
    <source>
        <dbReference type="Proteomes" id="UP000640333"/>
    </source>
</evidence>
<dbReference type="SFLD" id="SFLDS00029">
    <property type="entry name" value="Radical_SAM"/>
    <property type="match status" value="1"/>
</dbReference>
<dbReference type="SFLD" id="SFLDF00336">
    <property type="entry name" value="quinohemoprotein_amine_dehydro"/>
    <property type="match status" value="1"/>
</dbReference>
<evidence type="ECO:0000313" key="7">
    <source>
        <dbReference type="EMBL" id="MBE9399384.1"/>
    </source>
</evidence>
<organism evidence="7 8">
    <name type="scientific">Pontibacterium sinense</name>
    <dbReference type="NCBI Taxonomy" id="2781979"/>
    <lineage>
        <taxon>Bacteria</taxon>
        <taxon>Pseudomonadati</taxon>
        <taxon>Pseudomonadota</taxon>
        <taxon>Gammaproteobacteria</taxon>
        <taxon>Oceanospirillales</taxon>
        <taxon>Oceanospirillaceae</taxon>
        <taxon>Pontibacterium</taxon>
    </lineage>
</organism>
<dbReference type="InterPro" id="IPR058240">
    <property type="entry name" value="rSAM_sf"/>
</dbReference>
<feature type="domain" description="Radical SAM core" evidence="6">
    <location>
        <begin position="98"/>
        <end position="319"/>
    </location>
</feature>
<protein>
    <submittedName>
        <fullName evidence="7">Quinohemoprotein amine dehydrogenase maturation protein</fullName>
    </submittedName>
</protein>
<evidence type="ECO:0000256" key="5">
    <source>
        <dbReference type="ARBA" id="ARBA00023014"/>
    </source>
</evidence>
<dbReference type="SUPFAM" id="SSF102114">
    <property type="entry name" value="Radical SAM enzymes"/>
    <property type="match status" value="1"/>
</dbReference>
<dbReference type="SFLD" id="SFLDG01384">
    <property type="entry name" value="thioether_bond_formation_requi"/>
    <property type="match status" value="1"/>
</dbReference>
<dbReference type="SFLD" id="SFLDG01386">
    <property type="entry name" value="main_SPASM_domain-containing"/>
    <property type="match status" value="1"/>
</dbReference>
<keyword evidence="3" id="KW-0479">Metal-binding</keyword>
<accession>A0A8J7FGN1</accession>
<gene>
    <name evidence="7" type="primary">peaB</name>
    <name evidence="7" type="ORF">IOQ59_19150</name>
</gene>